<dbReference type="HOGENOM" id="CLU_2140956_0_0_5"/>
<protein>
    <submittedName>
        <fullName evidence="1">Uncharacterized protein</fullName>
    </submittedName>
</protein>
<evidence type="ECO:0000313" key="1">
    <source>
        <dbReference type="EMBL" id="EJF90283.1"/>
    </source>
</evidence>
<gene>
    <name evidence="1" type="ORF">ME5_00684</name>
</gene>
<organism evidence="1 2">
    <name type="scientific">Bartonella tamiae Th239</name>
    <dbReference type="NCBI Taxonomy" id="1094558"/>
    <lineage>
        <taxon>Bacteria</taxon>
        <taxon>Pseudomonadati</taxon>
        <taxon>Pseudomonadota</taxon>
        <taxon>Alphaproteobacteria</taxon>
        <taxon>Hyphomicrobiales</taxon>
        <taxon>Bartonellaceae</taxon>
        <taxon>Bartonella</taxon>
    </lineage>
</organism>
<sequence length="112" mass="11648">MQIGHALSRFVRRTNVDNGTLIVGDDTIHDAQIGGDVIIAKNALLSASGRVTGYVNNDGIIWLLNAIGGHEDVALSNLNLGGLTNIGTIDLAKSSIGNTVTVNGDYYGDKGV</sequence>
<dbReference type="Proteomes" id="UP000008952">
    <property type="component" value="Unassembled WGS sequence"/>
</dbReference>
<accession>J0ZNY8</accession>
<proteinExistence type="predicted"/>
<dbReference type="PATRIC" id="fig|1094558.3.peg.746"/>
<dbReference type="EMBL" id="AIMB01000007">
    <property type="protein sequence ID" value="EJF90283.1"/>
    <property type="molecule type" value="Genomic_DNA"/>
</dbReference>
<evidence type="ECO:0000313" key="2">
    <source>
        <dbReference type="Proteomes" id="UP000008952"/>
    </source>
</evidence>
<reference evidence="1 2" key="1">
    <citation type="submission" date="2012-03" db="EMBL/GenBank/DDBJ databases">
        <title>The Genome Sequence of Bartonella tamiae Th239.</title>
        <authorList>
            <consortium name="The Broad Institute Genome Sequencing Platform"/>
            <consortium name="The Broad Institute Genome Sequencing Center for Infectious Disease"/>
            <person name="Feldgarden M."/>
            <person name="Kirby J."/>
            <person name="Kosoy M."/>
            <person name="Birtles R."/>
            <person name="Probert W.S."/>
            <person name="Chiaraviglio L."/>
            <person name="Young S.K."/>
            <person name="Zeng Q."/>
            <person name="Gargeya S."/>
            <person name="Fitzgerald M."/>
            <person name="Haas B."/>
            <person name="Abouelleil A."/>
            <person name="Alvarado L."/>
            <person name="Arachchi H.M."/>
            <person name="Berlin A."/>
            <person name="Chapman S.B."/>
            <person name="Gearin G."/>
            <person name="Goldberg J."/>
            <person name="Griggs A."/>
            <person name="Gujja S."/>
            <person name="Hansen M."/>
            <person name="Heiman D."/>
            <person name="Howarth C."/>
            <person name="Larimer J."/>
            <person name="Lui A."/>
            <person name="MacDonald P.J.P."/>
            <person name="McCowen C."/>
            <person name="Montmayeur A."/>
            <person name="Murphy C."/>
            <person name="Neiman D."/>
            <person name="Pearson M."/>
            <person name="Priest M."/>
            <person name="Roberts A."/>
            <person name="Saif S."/>
            <person name="Shea T."/>
            <person name="Sisk P."/>
            <person name="Stolte C."/>
            <person name="Sykes S."/>
            <person name="Wortman J."/>
            <person name="Nusbaum C."/>
            <person name="Birren B."/>
        </authorList>
    </citation>
    <scope>NUCLEOTIDE SEQUENCE [LARGE SCALE GENOMIC DNA]</scope>
    <source>
        <strain evidence="1 2">Th239</strain>
    </source>
</reference>
<keyword evidence="2" id="KW-1185">Reference proteome</keyword>
<dbReference type="OrthoDB" id="8613300at2"/>
<comment type="caution">
    <text evidence="1">The sequence shown here is derived from an EMBL/GenBank/DDBJ whole genome shotgun (WGS) entry which is preliminary data.</text>
</comment>
<name>J0ZNY8_9HYPH</name>
<dbReference type="RefSeq" id="WP_008038439.1">
    <property type="nucleotide sequence ID" value="NZ_JH725147.1"/>
</dbReference>
<dbReference type="AlphaFoldDB" id="J0ZNY8"/>